<dbReference type="Proteomes" id="UP000434276">
    <property type="component" value="Unassembled WGS sequence"/>
</dbReference>
<dbReference type="EMBL" id="CACSHJ010000089">
    <property type="protein sequence ID" value="CAA0384379.1"/>
    <property type="molecule type" value="Genomic_DNA"/>
</dbReference>
<protein>
    <recommendedName>
        <fullName evidence="2">AIG1-type G domain-containing protein</fullName>
    </recommendedName>
</protein>
<evidence type="ECO:0000313" key="3">
    <source>
        <dbReference type="EMBL" id="CAA0384379.1"/>
    </source>
</evidence>
<dbReference type="InterPro" id="IPR006703">
    <property type="entry name" value="G_AIG1"/>
</dbReference>
<evidence type="ECO:0000313" key="4">
    <source>
        <dbReference type="Proteomes" id="UP000434276"/>
    </source>
</evidence>
<feature type="domain" description="AIG1-type G" evidence="2">
    <location>
        <begin position="13"/>
        <end position="56"/>
    </location>
</feature>
<name>A0A5S9XHJ0_ARATH</name>
<dbReference type="GO" id="GO:0005525">
    <property type="term" value="F:GTP binding"/>
    <property type="evidence" value="ECO:0007669"/>
    <property type="project" value="InterPro"/>
</dbReference>
<dbReference type="AlphaFoldDB" id="A0A5S9XHJ0"/>
<evidence type="ECO:0000256" key="1">
    <source>
        <dbReference type="ARBA" id="ARBA00022741"/>
    </source>
</evidence>
<sequence>MYNEDCIEILELCELFDNKTKNKLKKVEQVQKLLALVELVAKQHNGGDYADERNKDDARAATS</sequence>
<proteinExistence type="predicted"/>
<gene>
    <name evidence="3" type="ORF">C24_LOCUS14568</name>
</gene>
<organism evidence="3 4">
    <name type="scientific">Arabidopsis thaliana</name>
    <name type="common">Mouse-ear cress</name>
    <dbReference type="NCBI Taxonomy" id="3702"/>
    <lineage>
        <taxon>Eukaryota</taxon>
        <taxon>Viridiplantae</taxon>
        <taxon>Streptophyta</taxon>
        <taxon>Embryophyta</taxon>
        <taxon>Tracheophyta</taxon>
        <taxon>Spermatophyta</taxon>
        <taxon>Magnoliopsida</taxon>
        <taxon>eudicotyledons</taxon>
        <taxon>Gunneridae</taxon>
        <taxon>Pentapetalae</taxon>
        <taxon>rosids</taxon>
        <taxon>malvids</taxon>
        <taxon>Brassicales</taxon>
        <taxon>Brassicaceae</taxon>
        <taxon>Camelineae</taxon>
        <taxon>Arabidopsis</taxon>
    </lineage>
</organism>
<accession>A0A5S9XHJ0</accession>
<keyword evidence="1" id="KW-0547">Nucleotide-binding</keyword>
<evidence type="ECO:0000259" key="2">
    <source>
        <dbReference type="Pfam" id="PF04548"/>
    </source>
</evidence>
<reference evidence="3 4" key="1">
    <citation type="submission" date="2019-12" db="EMBL/GenBank/DDBJ databases">
        <authorList>
            <person name="Jiao W.-B."/>
            <person name="Schneeberger K."/>
        </authorList>
    </citation>
    <scope>NUCLEOTIDE SEQUENCE [LARGE SCALE GENOMIC DNA]</scope>
    <source>
        <strain evidence="4">cv. C24</strain>
    </source>
</reference>
<dbReference type="Pfam" id="PF04548">
    <property type="entry name" value="AIG1"/>
    <property type="match status" value="1"/>
</dbReference>